<evidence type="ECO:0000313" key="1">
    <source>
        <dbReference type="EMBL" id="MFK4639332.1"/>
    </source>
</evidence>
<keyword evidence="2" id="KW-1185">Reference proteome</keyword>
<evidence type="ECO:0000313" key="2">
    <source>
        <dbReference type="Proteomes" id="UP001620520"/>
    </source>
</evidence>
<proteinExistence type="predicted"/>
<gene>
    <name evidence="1" type="ORF">ABIA52_002221</name>
</gene>
<sequence>MLSVLTGHSLSAGKRMHLQYDWGPLLGKVIEVRLDDKAVRLGRVDGVTSDGRILWLEGHGAEPRRMFERYEGFTAWIEYKWESGGPG</sequence>
<protein>
    <submittedName>
        <fullName evidence="1">Uncharacterized protein</fullName>
    </submittedName>
</protein>
<reference evidence="1 2" key="1">
    <citation type="submission" date="2024-10" db="EMBL/GenBank/DDBJ databases">
        <title>Novel secondary metabolite-producing bacteria for plant disease control.</title>
        <authorList>
            <person name="Chevrette M."/>
        </authorList>
    </citation>
    <scope>NUCLEOTIDE SEQUENCE [LARGE SCALE GENOMIC DNA]</scope>
    <source>
        <strain evidence="1 2">J30 TE3557</strain>
    </source>
</reference>
<accession>A0ABW8N6X0</accession>
<dbReference type="RefSeq" id="WP_189016915.1">
    <property type="nucleotide sequence ID" value="NZ_BMPM01000003.1"/>
</dbReference>
<organism evidence="1 2">
    <name type="scientific">Paenarthrobacter histidinolovorans</name>
    <dbReference type="NCBI Taxonomy" id="43664"/>
    <lineage>
        <taxon>Bacteria</taxon>
        <taxon>Bacillati</taxon>
        <taxon>Actinomycetota</taxon>
        <taxon>Actinomycetes</taxon>
        <taxon>Micrococcales</taxon>
        <taxon>Micrococcaceae</taxon>
        <taxon>Paenarthrobacter</taxon>
    </lineage>
</organism>
<name>A0ABW8N6X0_9MICC</name>
<dbReference type="EMBL" id="JBIYEW010000003">
    <property type="protein sequence ID" value="MFK4639332.1"/>
    <property type="molecule type" value="Genomic_DNA"/>
</dbReference>
<dbReference type="Proteomes" id="UP001620520">
    <property type="component" value="Unassembled WGS sequence"/>
</dbReference>
<comment type="caution">
    <text evidence="1">The sequence shown here is derived from an EMBL/GenBank/DDBJ whole genome shotgun (WGS) entry which is preliminary data.</text>
</comment>